<keyword evidence="14" id="KW-0547">Nucleotide-binding</keyword>
<dbReference type="Pfam" id="PF01207">
    <property type="entry name" value="Dus"/>
    <property type="match status" value="1"/>
</dbReference>
<evidence type="ECO:0000256" key="1">
    <source>
        <dbReference type="ARBA" id="ARBA00001917"/>
    </source>
</evidence>
<evidence type="ECO:0000256" key="8">
    <source>
        <dbReference type="ARBA" id="ARBA00022884"/>
    </source>
</evidence>
<keyword evidence="5 12" id="KW-0288">FMN</keyword>
<name>A0A1W7D1C0_9ACTN</name>
<evidence type="ECO:0000256" key="9">
    <source>
        <dbReference type="ARBA" id="ARBA00023002"/>
    </source>
</evidence>
<comment type="catalytic activity">
    <reaction evidence="11">
        <text>a 5,6-dihydrouridine in tRNA + NAD(+) = a uridine in tRNA + NADH + H(+)</text>
        <dbReference type="Rhea" id="RHEA:54452"/>
        <dbReference type="Rhea" id="RHEA-COMP:13339"/>
        <dbReference type="Rhea" id="RHEA-COMP:13887"/>
        <dbReference type="ChEBI" id="CHEBI:15378"/>
        <dbReference type="ChEBI" id="CHEBI:57540"/>
        <dbReference type="ChEBI" id="CHEBI:57945"/>
        <dbReference type="ChEBI" id="CHEBI:65315"/>
        <dbReference type="ChEBI" id="CHEBI:74443"/>
    </reaction>
</comment>
<dbReference type="InterPro" id="IPR035587">
    <property type="entry name" value="DUS-like_FMN-bd"/>
</dbReference>
<feature type="binding site" evidence="14">
    <location>
        <position position="180"/>
    </location>
    <ligand>
        <name>FMN</name>
        <dbReference type="ChEBI" id="CHEBI:58210"/>
    </ligand>
</feature>
<evidence type="ECO:0000256" key="7">
    <source>
        <dbReference type="ARBA" id="ARBA00022857"/>
    </source>
</evidence>
<dbReference type="OrthoDB" id="9764501at2"/>
<evidence type="ECO:0000256" key="6">
    <source>
        <dbReference type="ARBA" id="ARBA00022694"/>
    </source>
</evidence>
<comment type="catalytic activity">
    <reaction evidence="10">
        <text>a 5,6-dihydrouridine in tRNA + NADP(+) = a uridine in tRNA + NADPH + H(+)</text>
        <dbReference type="Rhea" id="RHEA:23624"/>
        <dbReference type="Rhea" id="RHEA-COMP:13339"/>
        <dbReference type="Rhea" id="RHEA-COMP:13887"/>
        <dbReference type="ChEBI" id="CHEBI:15378"/>
        <dbReference type="ChEBI" id="CHEBI:57783"/>
        <dbReference type="ChEBI" id="CHEBI:58349"/>
        <dbReference type="ChEBI" id="CHEBI:65315"/>
        <dbReference type="ChEBI" id="CHEBI:74443"/>
    </reaction>
</comment>
<dbReference type="SUPFAM" id="SSF51395">
    <property type="entry name" value="FMN-linked oxidoreductases"/>
    <property type="match status" value="1"/>
</dbReference>
<dbReference type="PROSITE" id="PS01136">
    <property type="entry name" value="UPF0034"/>
    <property type="match status" value="1"/>
</dbReference>
<feature type="binding site" evidence="14">
    <location>
        <begin position="23"/>
        <end position="25"/>
    </location>
    <ligand>
        <name>FMN</name>
        <dbReference type="ChEBI" id="CHEBI:58210"/>
    </ligand>
</feature>
<keyword evidence="3" id="KW-0820">tRNA-binding</keyword>
<dbReference type="InterPro" id="IPR001269">
    <property type="entry name" value="DUS_fam"/>
</dbReference>
<feature type="domain" description="DUS-like FMN-binding" evidence="15">
    <location>
        <begin position="21"/>
        <end position="323"/>
    </location>
</feature>
<dbReference type="EC" id="1.3.1.-" evidence="12"/>
<dbReference type="InterPro" id="IPR013785">
    <property type="entry name" value="Aldolase_TIM"/>
</dbReference>
<evidence type="ECO:0000256" key="2">
    <source>
        <dbReference type="ARBA" id="ARBA00002790"/>
    </source>
</evidence>
<dbReference type="InterPro" id="IPR004652">
    <property type="entry name" value="DusB-like"/>
</dbReference>
<evidence type="ECO:0000256" key="5">
    <source>
        <dbReference type="ARBA" id="ARBA00022643"/>
    </source>
</evidence>
<proteinExistence type="inferred from homology"/>
<accession>A0A1W7D1C0</accession>
<dbReference type="NCBIfam" id="TIGR00737">
    <property type="entry name" value="nifR3_yhdG"/>
    <property type="match status" value="1"/>
</dbReference>
<evidence type="ECO:0000256" key="3">
    <source>
        <dbReference type="ARBA" id="ARBA00022555"/>
    </source>
</evidence>
<keyword evidence="9 12" id="KW-0560">Oxidoreductase</keyword>
<keyword evidence="4 12" id="KW-0285">Flavoprotein</keyword>
<dbReference type="Proteomes" id="UP000194218">
    <property type="component" value="Chromosome"/>
</dbReference>
<dbReference type="InterPro" id="IPR024036">
    <property type="entry name" value="tRNA-dHydroUridine_Synthase_C"/>
</dbReference>
<keyword evidence="7" id="KW-0521">NADP</keyword>
<dbReference type="GO" id="GO:0050660">
    <property type="term" value="F:flavin adenine dinucleotide binding"/>
    <property type="evidence" value="ECO:0007669"/>
    <property type="project" value="InterPro"/>
</dbReference>
<dbReference type="InterPro" id="IPR018517">
    <property type="entry name" value="tRNA_hU_synthase_CS"/>
</dbReference>
<evidence type="ECO:0000313" key="16">
    <source>
        <dbReference type="EMBL" id="ARQ70891.1"/>
    </source>
</evidence>
<sequence>MTQPVPPLRIGPHTVDPPVVLAPMAGITNAPFRTLCREFSGGRGLFVSEMITSRALVERNEKTMRLVHFDASEKPRSIQLYGVDPETVGRAVRMIAEEDLADHVDLNFGCPVPKVTRRGGGSALPYKRPLLRAILRAAVDGAGGLPVTMKMRKGIDEDHLTYLDAGRIAVDEGVTAIALHGRTAAQHYGGEADWSAIARLKEAVPGIPVLGNGDIWSADDAVRMMRETGCDGVVVGRGCLGRPWLFGDLVAAFDGRGPAGYARPSLREVADVMVRHARLLGDWLEDESRGVIDFRKHVAWYTKGFSIGSESRRRLAVAASLDELASLLGELDLDQPWPAGADGPRGRTSGRNRVVLPDGWLADPWDTTALGCEAEQDTSGG</sequence>
<comment type="function">
    <text evidence="2 12">Catalyzes the synthesis of 5,6-dihydrouridine (D), a modified base found in the D-loop of most tRNAs, via the reduction of the C5-C6 double bond in target uridines.</text>
</comment>
<evidence type="ECO:0000256" key="10">
    <source>
        <dbReference type="ARBA" id="ARBA00048205"/>
    </source>
</evidence>
<evidence type="ECO:0000259" key="15">
    <source>
        <dbReference type="Pfam" id="PF01207"/>
    </source>
</evidence>
<dbReference type="PIRSF" id="PIRSF006621">
    <property type="entry name" value="Dus"/>
    <property type="match status" value="1"/>
</dbReference>
<feature type="binding site" evidence="14">
    <location>
        <position position="79"/>
    </location>
    <ligand>
        <name>FMN</name>
        <dbReference type="ChEBI" id="CHEBI:58210"/>
    </ligand>
</feature>
<feature type="active site" description="Proton donor" evidence="13">
    <location>
        <position position="110"/>
    </location>
</feature>
<dbReference type="Gene3D" id="3.20.20.70">
    <property type="entry name" value="Aldolase class I"/>
    <property type="match status" value="1"/>
</dbReference>
<evidence type="ECO:0000256" key="14">
    <source>
        <dbReference type="PIRSR" id="PIRSR006621-2"/>
    </source>
</evidence>
<dbReference type="EMBL" id="CP021121">
    <property type="protein sequence ID" value="ARQ70891.1"/>
    <property type="molecule type" value="Genomic_DNA"/>
</dbReference>
<evidence type="ECO:0000313" key="17">
    <source>
        <dbReference type="Proteomes" id="UP000194218"/>
    </source>
</evidence>
<evidence type="ECO:0000256" key="12">
    <source>
        <dbReference type="PIRNR" id="PIRNR006621"/>
    </source>
</evidence>
<evidence type="ECO:0000256" key="4">
    <source>
        <dbReference type="ARBA" id="ARBA00022630"/>
    </source>
</evidence>
<reference evidence="16 17" key="1">
    <citation type="submission" date="2017-05" db="EMBL/GenBank/DDBJ databases">
        <title>Complete genome sequence of Streptomyces sp. SCSIO 03032 revealed the diverse biosynthetic pathways for its bioactive secondary metabolites.</title>
        <authorList>
            <person name="Ma L."/>
            <person name="Zhu Y."/>
            <person name="Zhang W."/>
            <person name="Zhang G."/>
            <person name="Tian X."/>
            <person name="Zhang S."/>
            <person name="Zhang C."/>
        </authorList>
    </citation>
    <scope>NUCLEOTIDE SEQUENCE [LARGE SCALE GENOMIC DNA]</scope>
    <source>
        <strain evidence="16 17">SCSIO 03032</strain>
    </source>
</reference>
<keyword evidence="17" id="KW-1185">Reference proteome</keyword>
<dbReference type="KEGG" id="smao:CAG99_20415"/>
<keyword evidence="8" id="KW-0694">RNA-binding</keyword>
<organism evidence="16 17">
    <name type="scientific">Streptomyces marincola</name>
    <dbReference type="NCBI Taxonomy" id="2878388"/>
    <lineage>
        <taxon>Bacteria</taxon>
        <taxon>Bacillati</taxon>
        <taxon>Actinomycetota</taxon>
        <taxon>Actinomycetes</taxon>
        <taxon>Kitasatosporales</taxon>
        <taxon>Streptomycetaceae</taxon>
        <taxon>Streptomyces</taxon>
    </lineage>
</organism>
<dbReference type="CDD" id="cd02801">
    <property type="entry name" value="DUS_like_FMN"/>
    <property type="match status" value="1"/>
</dbReference>
<dbReference type="GO" id="GO:0017150">
    <property type="term" value="F:tRNA dihydrouridine synthase activity"/>
    <property type="evidence" value="ECO:0007669"/>
    <property type="project" value="InterPro"/>
</dbReference>
<dbReference type="GO" id="GO:0000049">
    <property type="term" value="F:tRNA binding"/>
    <property type="evidence" value="ECO:0007669"/>
    <property type="project" value="UniProtKB-KW"/>
</dbReference>
<evidence type="ECO:0000256" key="13">
    <source>
        <dbReference type="PIRSR" id="PIRSR006621-1"/>
    </source>
</evidence>
<gene>
    <name evidence="16" type="ORF">CAG99_20415</name>
</gene>
<protein>
    <recommendedName>
        <fullName evidence="12">tRNA-dihydrouridine synthase</fullName>
        <ecNumber evidence="12">1.3.1.-</ecNumber>
    </recommendedName>
</protein>
<dbReference type="AlphaFoldDB" id="A0A1W7D1C0"/>
<comment type="similarity">
    <text evidence="12">Belongs to the dus family.</text>
</comment>
<evidence type="ECO:0000256" key="11">
    <source>
        <dbReference type="ARBA" id="ARBA00048802"/>
    </source>
</evidence>
<feature type="binding site" evidence="14">
    <location>
        <position position="150"/>
    </location>
    <ligand>
        <name>FMN</name>
        <dbReference type="ChEBI" id="CHEBI:58210"/>
    </ligand>
</feature>
<comment type="cofactor">
    <cofactor evidence="1 12 14">
        <name>FMN</name>
        <dbReference type="ChEBI" id="CHEBI:58210"/>
    </cofactor>
</comment>
<dbReference type="RefSeq" id="WP_086160730.1">
    <property type="nucleotide sequence ID" value="NZ_CP021121.1"/>
</dbReference>
<dbReference type="FunFam" id="3.20.20.70:FF:000099">
    <property type="entry name" value="tRNA-dihydrouridine synthase"/>
    <property type="match status" value="1"/>
</dbReference>
<dbReference type="PANTHER" id="PTHR45846:SF1">
    <property type="entry name" value="TRNA-DIHYDROURIDINE(47) SYNTHASE [NAD(P)(+)]-LIKE"/>
    <property type="match status" value="1"/>
</dbReference>
<keyword evidence="6 12" id="KW-0819">tRNA processing</keyword>
<dbReference type="Gene3D" id="1.10.1200.80">
    <property type="entry name" value="Putative flavin oxidoreducatase, domain 2"/>
    <property type="match status" value="1"/>
</dbReference>
<dbReference type="PANTHER" id="PTHR45846">
    <property type="entry name" value="TRNA-DIHYDROURIDINE(47) SYNTHASE [NAD(P)(+)]-LIKE"/>
    <property type="match status" value="1"/>
</dbReference>
<feature type="binding site" evidence="14">
    <location>
        <begin position="236"/>
        <end position="237"/>
    </location>
    <ligand>
        <name>FMN</name>
        <dbReference type="ChEBI" id="CHEBI:58210"/>
    </ligand>
</feature>